<organism evidence="1 2">
    <name type="scientific">Jaapia argillacea MUCL 33604</name>
    <dbReference type="NCBI Taxonomy" id="933084"/>
    <lineage>
        <taxon>Eukaryota</taxon>
        <taxon>Fungi</taxon>
        <taxon>Dikarya</taxon>
        <taxon>Basidiomycota</taxon>
        <taxon>Agaricomycotina</taxon>
        <taxon>Agaricomycetes</taxon>
        <taxon>Agaricomycetidae</taxon>
        <taxon>Jaapiales</taxon>
        <taxon>Jaapiaceae</taxon>
        <taxon>Jaapia</taxon>
    </lineage>
</organism>
<gene>
    <name evidence="1" type="ORF">JAAARDRAFT_146326</name>
</gene>
<evidence type="ECO:0000313" key="1">
    <source>
        <dbReference type="EMBL" id="KDQ65007.1"/>
    </source>
</evidence>
<protein>
    <submittedName>
        <fullName evidence="1">Uncharacterized protein</fullName>
    </submittedName>
</protein>
<dbReference type="Proteomes" id="UP000027265">
    <property type="component" value="Unassembled WGS sequence"/>
</dbReference>
<evidence type="ECO:0000313" key="2">
    <source>
        <dbReference type="Proteomes" id="UP000027265"/>
    </source>
</evidence>
<keyword evidence="2" id="KW-1185">Reference proteome</keyword>
<dbReference type="AlphaFoldDB" id="A0A067QN86"/>
<name>A0A067QN86_9AGAM</name>
<dbReference type="HOGENOM" id="CLU_014764_0_0_1"/>
<accession>A0A067QN86</accession>
<reference evidence="2" key="1">
    <citation type="journal article" date="2014" name="Proc. Natl. Acad. Sci. U.S.A.">
        <title>Extensive sampling of basidiomycete genomes demonstrates inadequacy of the white-rot/brown-rot paradigm for wood decay fungi.</title>
        <authorList>
            <person name="Riley R."/>
            <person name="Salamov A.A."/>
            <person name="Brown D.W."/>
            <person name="Nagy L.G."/>
            <person name="Floudas D."/>
            <person name="Held B.W."/>
            <person name="Levasseur A."/>
            <person name="Lombard V."/>
            <person name="Morin E."/>
            <person name="Otillar R."/>
            <person name="Lindquist E.A."/>
            <person name="Sun H."/>
            <person name="LaButti K.M."/>
            <person name="Schmutz J."/>
            <person name="Jabbour D."/>
            <person name="Luo H."/>
            <person name="Baker S.E."/>
            <person name="Pisabarro A.G."/>
            <person name="Walton J.D."/>
            <person name="Blanchette R.A."/>
            <person name="Henrissat B."/>
            <person name="Martin F."/>
            <person name="Cullen D."/>
            <person name="Hibbett D.S."/>
            <person name="Grigoriev I.V."/>
        </authorList>
    </citation>
    <scope>NUCLEOTIDE SEQUENCE [LARGE SCALE GENOMIC DNA]</scope>
    <source>
        <strain evidence="2">MUCL 33604</strain>
    </source>
</reference>
<dbReference type="OrthoDB" id="3061238at2759"/>
<dbReference type="EMBL" id="KL197709">
    <property type="protein sequence ID" value="KDQ65007.1"/>
    <property type="molecule type" value="Genomic_DNA"/>
</dbReference>
<dbReference type="InParanoid" id="A0A067QN86"/>
<proteinExistence type="predicted"/>
<sequence length="745" mass="81505">MPTRPYPLQSPDIIPLFGKNVSPHALTDEYKSFVSMNLQPNDDNNIYVRGIASEKAQTVFTLRAVPSELILWPQVWTDSPMLAPGPIIVESSKANEVIASTAPFVFRPSNLGGFNHTLITVQSHFDKPPSNIRVRDTLPPLPKAIGNWRDYYDFITTDKTLSYYNVVVADPTAAIMSITTRLRIFEDDEDTKTVNLRIAIEHAGIPPETEVSVSSDGGTITLGRTKVGKSSEDVGINVSLPSDFDGVITLNIFPPSGEILDAYSWVSLQATALRDGGDGISTACLLGALNVVFEADATRNARFASPAAIQLKDTKIHKGFVGDGDGPQPVTGWWFRDTLSDTNAYPRVGIMSHSPDIQEVGIAPDANVAEDMGGANKGVDYSDKNNKNLVSDAPNYVYLRGNCTEKDWTVQSRLFCVPNNVLLEPSTYSSSWSCMDYDDKHQNPYVAVRSITSPSASSFNIFDNAFMILNPKKPSVWGADHYCLVAETRVPTVHTPDPHWPHEDTGNFATGDDFNTWVASIPTVAWRNVYSVDGGTAADLTIMSRMTVTKKFSPSQYWLLTVNGENVPKDSYWALTTNGPSVKGLDISFEKSLCAAENGQPTHGCNFTGLPKDGYDAQLVLQWWSNGQPRKNGMKFSFSLIASKGPLAASQHVGGKLPEGSEHWPFSVGEHYPGLASHPGSTPYRQLVPLIEKVGIQPHPRLEIIKKRKLRKERHGAEVGVKLVKVGVEPDESAFIIGGDNISIV</sequence>